<dbReference type="PANTHER" id="PTHR45947">
    <property type="entry name" value="SULFOQUINOVOSYL TRANSFERASE SQD2"/>
    <property type="match status" value="1"/>
</dbReference>
<evidence type="ECO:0000313" key="4">
    <source>
        <dbReference type="Proteomes" id="UP001165366"/>
    </source>
</evidence>
<sequence length="396" mass="45896">MNILQVHNRYKITGGEWTVLNQEYDLLKREHTVDQLIVDNTKELDTLFNKLKLIFTTHYNRKSRELVREKIRKTGAEIMHVHNFFPLLSPSIFEASLEEGVPSVMTLHNYRLIYPNGYLMHDGKIDERTIHGSAYSCVLEGVYRNSMLQTAVVAHMIEYHRKRDTWANKVDCLICLTEFAKAKFVEAGIPGEKMRVKPNFVDDAFRGLNLSEMIDQKDDYYLFIGRISEEKGIRTLVNVWNTWKSATSPQLFILGEGPLKKELQKKSQENTKISWLGFVERARVLEILSKAKALIFPSEWYEGMPMTILEAYSAATPVISTNIGSQGEIVHHNRTGLHFEAGKEQSLVETLEHFESMNEEHKGMSLAARREYEEKYTPEVNREKLLSIYREFVKNT</sequence>
<dbReference type="InterPro" id="IPR028098">
    <property type="entry name" value="Glyco_trans_4-like_N"/>
</dbReference>
<reference evidence="3" key="1">
    <citation type="submission" date="2022-01" db="EMBL/GenBank/DDBJ databases">
        <authorList>
            <person name="Wang Y."/>
        </authorList>
    </citation>
    <scope>NUCLEOTIDE SEQUENCE</scope>
    <source>
        <strain evidence="3">WB101</strain>
    </source>
</reference>
<accession>A0ABS9KJC5</accession>
<protein>
    <submittedName>
        <fullName evidence="3">Glycosyltransferase family 4 protein</fullName>
    </submittedName>
</protein>
<name>A0ABS9KJC5_9BACT</name>
<evidence type="ECO:0000313" key="3">
    <source>
        <dbReference type="EMBL" id="MCG2590958.1"/>
    </source>
</evidence>
<proteinExistence type="predicted"/>
<gene>
    <name evidence="3" type="ORF">L6773_20475</name>
</gene>
<dbReference type="Pfam" id="PF00534">
    <property type="entry name" value="Glycos_transf_1"/>
    <property type="match status" value="1"/>
</dbReference>
<dbReference type="Pfam" id="PF13439">
    <property type="entry name" value="Glyco_transf_4"/>
    <property type="match status" value="1"/>
</dbReference>
<comment type="caution">
    <text evidence="3">The sequence shown here is derived from an EMBL/GenBank/DDBJ whole genome shotgun (WGS) entry which is preliminary data.</text>
</comment>
<dbReference type="InterPro" id="IPR050194">
    <property type="entry name" value="Glycosyltransferase_grp1"/>
</dbReference>
<dbReference type="EMBL" id="JAKLWS010000052">
    <property type="protein sequence ID" value="MCG2590958.1"/>
    <property type="molecule type" value="Genomic_DNA"/>
</dbReference>
<feature type="domain" description="Glycosyl transferase family 1" evidence="1">
    <location>
        <begin position="214"/>
        <end position="370"/>
    </location>
</feature>
<keyword evidence="4" id="KW-1185">Reference proteome</keyword>
<dbReference type="PANTHER" id="PTHR45947:SF13">
    <property type="entry name" value="TRANSFERASE"/>
    <property type="match status" value="1"/>
</dbReference>
<dbReference type="RefSeq" id="WP_237856495.1">
    <property type="nucleotide sequence ID" value="NZ_JAKLWS010000052.1"/>
</dbReference>
<dbReference type="SUPFAM" id="SSF53756">
    <property type="entry name" value="UDP-Glycosyltransferase/glycogen phosphorylase"/>
    <property type="match status" value="1"/>
</dbReference>
<dbReference type="Proteomes" id="UP001165366">
    <property type="component" value="Unassembled WGS sequence"/>
</dbReference>
<organism evidence="3 4">
    <name type="scientific">Rhodohalobacter sulfatireducens</name>
    <dbReference type="NCBI Taxonomy" id="2911366"/>
    <lineage>
        <taxon>Bacteria</taxon>
        <taxon>Pseudomonadati</taxon>
        <taxon>Balneolota</taxon>
        <taxon>Balneolia</taxon>
        <taxon>Balneolales</taxon>
        <taxon>Balneolaceae</taxon>
        <taxon>Rhodohalobacter</taxon>
    </lineage>
</organism>
<dbReference type="Gene3D" id="3.40.50.2000">
    <property type="entry name" value="Glycogen Phosphorylase B"/>
    <property type="match status" value="2"/>
</dbReference>
<evidence type="ECO:0000259" key="1">
    <source>
        <dbReference type="Pfam" id="PF00534"/>
    </source>
</evidence>
<evidence type="ECO:0000259" key="2">
    <source>
        <dbReference type="Pfam" id="PF13439"/>
    </source>
</evidence>
<dbReference type="InterPro" id="IPR001296">
    <property type="entry name" value="Glyco_trans_1"/>
</dbReference>
<feature type="domain" description="Glycosyltransferase subfamily 4-like N-terminal" evidence="2">
    <location>
        <begin position="63"/>
        <end position="204"/>
    </location>
</feature>
<reference evidence="3" key="2">
    <citation type="submission" date="2024-05" db="EMBL/GenBank/DDBJ databases">
        <title>Rhodohalobacter halophilus gen. nov., sp. nov., a moderately halophilic member of the family Balneolaceae.</title>
        <authorList>
            <person name="Xia J."/>
        </authorList>
    </citation>
    <scope>NUCLEOTIDE SEQUENCE</scope>
    <source>
        <strain evidence="3">WB101</strain>
    </source>
</reference>
<dbReference type="CDD" id="cd03801">
    <property type="entry name" value="GT4_PimA-like"/>
    <property type="match status" value="1"/>
</dbReference>